<evidence type="ECO:0000256" key="1">
    <source>
        <dbReference type="ARBA" id="ARBA00004651"/>
    </source>
</evidence>
<feature type="transmembrane region" description="Helical" evidence="6">
    <location>
        <begin position="307"/>
        <end position="325"/>
    </location>
</feature>
<name>A0ABU3M634_9ACTN</name>
<feature type="transmembrane region" description="Helical" evidence="6">
    <location>
        <begin position="346"/>
        <end position="365"/>
    </location>
</feature>
<dbReference type="SUPFAM" id="SSF103473">
    <property type="entry name" value="MFS general substrate transporter"/>
    <property type="match status" value="1"/>
</dbReference>
<sequence>MGYVRLLRRRRVLALWGAQALSVFGDRLYAMAIMWIAWEQSGAAAMGWVAVAESVPYIVMGTLGRRIMDRFASLRALAVVDAVRVVLVALLPWAWGAFGTPGMLALAAALGLAGAVFDPNLGALVPDLVRSEEVQAVNGLMDLTGRIARVAGPGAAGALLAFLPQAALFWLDAATFAVSAVVLAVLGRRVLPVAAEALASAEAGRLRALALVRAHPATGAAIAVHGAGIFAQAVAMAMPALLASRLDAGAGAYGLVLAATGAGALAGNVVAGNVRLLSRPPVTYCLLWALSGLLLAVTGSAGNMPMLLAISAASGALAPFLGITLQTHLSAFPSAARRRLMSVDLTVIRAAGTASMLIVPVVAASSPTAGFWVGGMATVAVATAGAGAAWWWTRERRALPVTEAVPVLSRD</sequence>
<evidence type="ECO:0000256" key="6">
    <source>
        <dbReference type="SAM" id="Phobius"/>
    </source>
</evidence>
<dbReference type="EMBL" id="JAVTLL010000042">
    <property type="protein sequence ID" value="MDT7846992.1"/>
    <property type="molecule type" value="Genomic_DNA"/>
</dbReference>
<feature type="transmembrane region" description="Helical" evidence="6">
    <location>
        <begin position="44"/>
        <end position="64"/>
    </location>
</feature>
<evidence type="ECO:0000313" key="8">
    <source>
        <dbReference type="Proteomes" id="UP001257948"/>
    </source>
</evidence>
<dbReference type="InterPro" id="IPR011701">
    <property type="entry name" value="MFS"/>
</dbReference>
<proteinExistence type="predicted"/>
<evidence type="ECO:0000256" key="4">
    <source>
        <dbReference type="ARBA" id="ARBA00022989"/>
    </source>
</evidence>
<gene>
    <name evidence="7" type="ORF">RQC66_40370</name>
</gene>
<feature type="transmembrane region" description="Helical" evidence="6">
    <location>
        <begin position="250"/>
        <end position="270"/>
    </location>
</feature>
<protein>
    <submittedName>
        <fullName evidence="7">MFS transporter</fullName>
    </submittedName>
</protein>
<feature type="transmembrane region" description="Helical" evidence="6">
    <location>
        <begin position="76"/>
        <end position="98"/>
    </location>
</feature>
<dbReference type="Pfam" id="PF07690">
    <property type="entry name" value="MFS_1"/>
    <property type="match status" value="1"/>
</dbReference>
<dbReference type="Proteomes" id="UP001257948">
    <property type="component" value="Unassembled WGS sequence"/>
</dbReference>
<keyword evidence="5 6" id="KW-0472">Membrane</keyword>
<feature type="transmembrane region" description="Helical" evidence="6">
    <location>
        <begin position="12"/>
        <end position="38"/>
    </location>
</feature>
<organism evidence="7 8">
    <name type="scientific">Streptomyces justiciae</name>
    <dbReference type="NCBI Taxonomy" id="2780140"/>
    <lineage>
        <taxon>Bacteria</taxon>
        <taxon>Bacillati</taxon>
        <taxon>Actinomycetota</taxon>
        <taxon>Actinomycetes</taxon>
        <taxon>Kitasatosporales</taxon>
        <taxon>Streptomycetaceae</taxon>
        <taxon>Streptomyces</taxon>
    </lineage>
</organism>
<keyword evidence="4 6" id="KW-1133">Transmembrane helix</keyword>
<dbReference type="PANTHER" id="PTHR23513">
    <property type="entry name" value="INTEGRAL MEMBRANE EFFLUX PROTEIN-RELATED"/>
    <property type="match status" value="1"/>
</dbReference>
<reference evidence="8" key="1">
    <citation type="submission" date="2023-07" db="EMBL/GenBank/DDBJ databases">
        <title>Draft genome sequence of the endophytic actinobacterium Streptomyces justiciae WPN32, a potential antibiotic producer.</title>
        <authorList>
            <person name="Yasawong M."/>
            <person name="Pana W."/>
            <person name="Ganta P."/>
            <person name="Santapan N."/>
            <person name="Songngamsuk T."/>
            <person name="Phatcharaharikarn M."/>
            <person name="Kerdtoob S."/>
            <person name="Nantapong N."/>
        </authorList>
    </citation>
    <scope>NUCLEOTIDE SEQUENCE [LARGE SCALE GENOMIC DNA]</scope>
    <source>
        <strain evidence="8">WPN32</strain>
    </source>
</reference>
<comment type="subcellular location">
    <subcellularLocation>
        <location evidence="1">Cell membrane</location>
        <topology evidence="1">Multi-pass membrane protein</topology>
    </subcellularLocation>
</comment>
<keyword evidence="2" id="KW-1003">Cell membrane</keyword>
<evidence type="ECO:0000256" key="2">
    <source>
        <dbReference type="ARBA" id="ARBA00022475"/>
    </source>
</evidence>
<feature type="transmembrane region" description="Helical" evidence="6">
    <location>
        <begin position="220"/>
        <end position="244"/>
    </location>
</feature>
<keyword evidence="8" id="KW-1185">Reference proteome</keyword>
<evidence type="ECO:0000256" key="5">
    <source>
        <dbReference type="ARBA" id="ARBA00023136"/>
    </source>
</evidence>
<feature type="transmembrane region" description="Helical" evidence="6">
    <location>
        <begin position="371"/>
        <end position="392"/>
    </location>
</feature>
<accession>A0ABU3M634</accession>
<dbReference type="Gene3D" id="1.20.1250.20">
    <property type="entry name" value="MFS general substrate transporter like domains"/>
    <property type="match status" value="1"/>
</dbReference>
<evidence type="ECO:0000313" key="7">
    <source>
        <dbReference type="EMBL" id="MDT7846992.1"/>
    </source>
</evidence>
<dbReference type="InterPro" id="IPR036259">
    <property type="entry name" value="MFS_trans_sf"/>
</dbReference>
<feature type="transmembrane region" description="Helical" evidence="6">
    <location>
        <begin position="176"/>
        <end position="199"/>
    </location>
</feature>
<dbReference type="PANTHER" id="PTHR23513:SF11">
    <property type="entry name" value="STAPHYLOFERRIN A TRANSPORTER"/>
    <property type="match status" value="1"/>
</dbReference>
<keyword evidence="3 6" id="KW-0812">Transmembrane</keyword>
<feature type="transmembrane region" description="Helical" evidence="6">
    <location>
        <begin position="282"/>
        <end position="301"/>
    </location>
</feature>
<dbReference type="RefSeq" id="WP_314207207.1">
    <property type="nucleotide sequence ID" value="NZ_JAVTLL010000042.1"/>
</dbReference>
<evidence type="ECO:0000256" key="3">
    <source>
        <dbReference type="ARBA" id="ARBA00022692"/>
    </source>
</evidence>
<comment type="caution">
    <text evidence="7">The sequence shown here is derived from an EMBL/GenBank/DDBJ whole genome shotgun (WGS) entry which is preliminary data.</text>
</comment>